<dbReference type="SUPFAM" id="SSF50621">
    <property type="entry name" value="Alanine racemase C-terminal domain-like"/>
    <property type="match status" value="1"/>
</dbReference>
<evidence type="ECO:0000256" key="2">
    <source>
        <dbReference type="ARBA" id="ARBA00022898"/>
    </source>
</evidence>
<feature type="active site" description="Proton acceptor; specific for D-alanine" evidence="4">
    <location>
        <position position="37"/>
    </location>
</feature>
<keyword evidence="3 4" id="KW-0413">Isomerase</keyword>
<dbReference type="OrthoDB" id="9813814at2"/>
<dbReference type="GO" id="GO:0008784">
    <property type="term" value="F:alanine racemase activity"/>
    <property type="evidence" value="ECO:0007669"/>
    <property type="project" value="UniProtKB-UniRule"/>
</dbReference>
<dbReference type="GO" id="GO:0030170">
    <property type="term" value="F:pyridoxal phosphate binding"/>
    <property type="evidence" value="ECO:0007669"/>
    <property type="project" value="UniProtKB-UniRule"/>
</dbReference>
<evidence type="ECO:0000313" key="9">
    <source>
        <dbReference type="Proteomes" id="UP000239735"/>
    </source>
</evidence>
<dbReference type="InterPro" id="IPR000821">
    <property type="entry name" value="Ala_racemase"/>
</dbReference>
<dbReference type="AlphaFoldDB" id="A0A2N9L3G8"/>
<protein>
    <recommendedName>
        <fullName evidence="4">Alanine racemase</fullName>
        <ecNumber evidence="4">5.1.1.1</ecNumber>
    </recommendedName>
</protein>
<dbReference type="InterPro" id="IPR009006">
    <property type="entry name" value="Ala_racemase/Decarboxylase_C"/>
</dbReference>
<dbReference type="GO" id="GO:0005829">
    <property type="term" value="C:cytosol"/>
    <property type="evidence" value="ECO:0007669"/>
    <property type="project" value="TreeGrafter"/>
</dbReference>
<organism evidence="8 9">
    <name type="scientific">Candidatus Sulfuritelmatomonas gaucii</name>
    <dbReference type="NCBI Taxonomy" id="2043161"/>
    <lineage>
        <taxon>Bacteria</taxon>
        <taxon>Pseudomonadati</taxon>
        <taxon>Acidobacteriota</taxon>
        <taxon>Terriglobia</taxon>
        <taxon>Terriglobales</taxon>
        <taxon>Acidobacteriaceae</taxon>
        <taxon>Candidatus Sulfuritelmatomonas</taxon>
    </lineage>
</organism>
<keyword evidence="2 4" id="KW-0663">Pyridoxal phosphate</keyword>
<feature type="active site" description="Proton acceptor; specific for L-alanine" evidence="4">
    <location>
        <position position="289"/>
    </location>
</feature>
<dbReference type="EC" id="5.1.1.1" evidence="4"/>
<comment type="pathway">
    <text evidence="4">Amino-acid biosynthesis; D-alanine biosynthesis; D-alanine from L-alanine: step 1/1.</text>
</comment>
<evidence type="ECO:0000256" key="4">
    <source>
        <dbReference type="HAMAP-Rule" id="MF_01201"/>
    </source>
</evidence>
<evidence type="ECO:0000259" key="7">
    <source>
        <dbReference type="SMART" id="SM01005"/>
    </source>
</evidence>
<sequence>MPMRPCRAEIRTRALEDNYRFLVRQAAPHAELLAVVKANAYGHSLAICAPALVRAGAHWLGVTTVEEAIVARALCPEARVMIMAGISRGQARAAIDFQLTPVAWEPWQLDELEAAARAAGAQASSVPIHLELDTGMSRQGVAQRELAACFTRFGPASPLRLDGVMTHLFAADEADGQDTQAQLASLDEAMGHISAEGLFAEWLNVGNSAALLAGQAQPIAELAARHGMKALLRPGLALYGLVPRFDPSFAPQSEPPALNAARESLQPALTWKASVVGVRSVPAGATVGYNATFVATEPMRLALVCAGYADGLDRLLSNHFSLLVRGQRAPLVGRVSMDQSVIDVTEIPGVEAGDEVVILGAQGGENITAYDHADAAGTIPWEVFTRIGPRVPRVAV</sequence>
<proteinExistence type="inferred from homology"/>
<dbReference type="EMBL" id="OKRB01000013">
    <property type="protein sequence ID" value="SPE17800.1"/>
    <property type="molecule type" value="Genomic_DNA"/>
</dbReference>
<comment type="catalytic activity">
    <reaction evidence="4">
        <text>L-alanine = D-alanine</text>
        <dbReference type="Rhea" id="RHEA:20249"/>
        <dbReference type="ChEBI" id="CHEBI:57416"/>
        <dbReference type="ChEBI" id="CHEBI:57972"/>
        <dbReference type="EC" id="5.1.1.1"/>
    </reaction>
</comment>
<dbReference type="Proteomes" id="UP000239735">
    <property type="component" value="Unassembled WGS sequence"/>
</dbReference>
<dbReference type="CDD" id="cd00430">
    <property type="entry name" value="PLPDE_III_AR"/>
    <property type="match status" value="1"/>
</dbReference>
<comment type="function">
    <text evidence="4">Catalyzes the interconversion of L-alanine and D-alanine. May also act on other amino acids.</text>
</comment>
<evidence type="ECO:0000256" key="6">
    <source>
        <dbReference type="PIRSR" id="PIRSR600821-52"/>
    </source>
</evidence>
<dbReference type="HAMAP" id="MF_01201">
    <property type="entry name" value="Ala_racemase"/>
    <property type="match status" value="1"/>
</dbReference>
<dbReference type="Pfam" id="PF01168">
    <property type="entry name" value="Ala_racemase_N"/>
    <property type="match status" value="1"/>
</dbReference>
<gene>
    <name evidence="8" type="primary">alr</name>
    <name evidence="8" type="ORF">SBA5_110160</name>
</gene>
<dbReference type="Gene3D" id="2.40.37.10">
    <property type="entry name" value="Lyase, Ornithine Decarboxylase, Chain A, domain 1"/>
    <property type="match status" value="1"/>
</dbReference>
<feature type="binding site" evidence="4 6">
    <location>
        <position position="138"/>
    </location>
    <ligand>
        <name>substrate</name>
    </ligand>
</feature>
<dbReference type="Pfam" id="PF00842">
    <property type="entry name" value="Ala_racemase_C"/>
    <property type="match status" value="1"/>
</dbReference>
<dbReference type="NCBIfam" id="TIGR00492">
    <property type="entry name" value="alr"/>
    <property type="match status" value="1"/>
</dbReference>
<feature type="domain" description="Alanine racemase C-terminal" evidence="7">
    <location>
        <begin position="268"/>
        <end position="396"/>
    </location>
</feature>
<feature type="binding site" evidence="4 6">
    <location>
        <position position="337"/>
    </location>
    <ligand>
        <name>substrate</name>
    </ligand>
</feature>
<comment type="cofactor">
    <cofactor evidence="1 4 5">
        <name>pyridoxal 5'-phosphate</name>
        <dbReference type="ChEBI" id="CHEBI:597326"/>
    </cofactor>
</comment>
<dbReference type="UniPathway" id="UPA00042">
    <property type="reaction ID" value="UER00497"/>
</dbReference>
<evidence type="ECO:0000256" key="1">
    <source>
        <dbReference type="ARBA" id="ARBA00001933"/>
    </source>
</evidence>
<accession>A0A2N9L3G8</accession>
<dbReference type="SUPFAM" id="SSF51419">
    <property type="entry name" value="PLP-binding barrel"/>
    <property type="match status" value="1"/>
</dbReference>
<evidence type="ECO:0000256" key="3">
    <source>
        <dbReference type="ARBA" id="ARBA00023235"/>
    </source>
</evidence>
<evidence type="ECO:0000256" key="5">
    <source>
        <dbReference type="PIRSR" id="PIRSR600821-50"/>
    </source>
</evidence>
<dbReference type="SMART" id="SM01005">
    <property type="entry name" value="Ala_racemase_C"/>
    <property type="match status" value="1"/>
</dbReference>
<dbReference type="InterPro" id="IPR011079">
    <property type="entry name" value="Ala_racemase_C"/>
</dbReference>
<name>A0A2N9L3G8_9BACT</name>
<feature type="modified residue" description="N6-(pyridoxal phosphate)lysine" evidence="4 5">
    <location>
        <position position="37"/>
    </location>
</feature>
<dbReference type="GO" id="GO:0030632">
    <property type="term" value="P:D-alanine biosynthetic process"/>
    <property type="evidence" value="ECO:0007669"/>
    <property type="project" value="UniProtKB-UniRule"/>
</dbReference>
<dbReference type="PANTHER" id="PTHR30511:SF0">
    <property type="entry name" value="ALANINE RACEMASE, CATABOLIC-RELATED"/>
    <property type="match status" value="1"/>
</dbReference>
<evidence type="ECO:0000313" key="8">
    <source>
        <dbReference type="EMBL" id="SPE17800.1"/>
    </source>
</evidence>
<dbReference type="PRINTS" id="PR00992">
    <property type="entry name" value="ALARACEMASE"/>
</dbReference>
<dbReference type="InterPro" id="IPR001608">
    <property type="entry name" value="Ala_racemase_N"/>
</dbReference>
<dbReference type="Gene3D" id="3.20.20.10">
    <property type="entry name" value="Alanine racemase"/>
    <property type="match status" value="1"/>
</dbReference>
<dbReference type="InterPro" id="IPR029066">
    <property type="entry name" value="PLP-binding_barrel"/>
</dbReference>
<comment type="similarity">
    <text evidence="4">Belongs to the alanine racemase family.</text>
</comment>
<dbReference type="PANTHER" id="PTHR30511">
    <property type="entry name" value="ALANINE RACEMASE"/>
    <property type="match status" value="1"/>
</dbReference>
<reference evidence="9" key="1">
    <citation type="submission" date="2018-02" db="EMBL/GenBank/DDBJ databases">
        <authorList>
            <person name="Hausmann B."/>
        </authorList>
    </citation>
    <scope>NUCLEOTIDE SEQUENCE [LARGE SCALE GENOMIC DNA]</scope>
    <source>
        <strain evidence="9">Peat soil MAG SbA5</strain>
    </source>
</reference>